<keyword evidence="4" id="KW-0227">DNA damage</keyword>
<dbReference type="Gene3D" id="3.30.870.10">
    <property type="entry name" value="Endonuclease Chain A"/>
    <property type="match status" value="2"/>
</dbReference>
<dbReference type="GO" id="GO:0006281">
    <property type="term" value="P:DNA repair"/>
    <property type="evidence" value="ECO:0000318"/>
    <property type="project" value="GO_Central"/>
</dbReference>
<dbReference type="GO" id="GO:0003690">
    <property type="term" value="F:double-stranded DNA binding"/>
    <property type="evidence" value="ECO:0000318"/>
    <property type="project" value="GO_Central"/>
</dbReference>
<protein>
    <recommendedName>
        <fullName evidence="14">Tyrosyl-DNA phosphodiesterase 1</fullName>
    </recommendedName>
</protein>
<dbReference type="CDD" id="cd09123">
    <property type="entry name" value="PLDc_Tdp1_2"/>
    <property type="match status" value="1"/>
</dbReference>
<feature type="region of interest" description="Disordered" evidence="11">
    <location>
        <begin position="37"/>
        <end position="82"/>
    </location>
</feature>
<dbReference type="CDD" id="cd09122">
    <property type="entry name" value="PLDc_Tdp1_1"/>
    <property type="match status" value="1"/>
</dbReference>
<dbReference type="OrthoDB" id="2497894at2759"/>
<feature type="binding site" evidence="10">
    <location>
        <position position="236"/>
    </location>
    <ligand>
        <name>substrate</name>
    </ligand>
</feature>
<dbReference type="InParanoid" id="E3KVS0"/>
<sequence>MPMTLPIFDIQLMANDRPREPDRSSRNLKRLRSEVIEISSDEDGDPKQAADRHRTKIGSRDISSIPPVPSASKPQSVLQNKPERYKLEYERLALQRARELASNPSASSSSVSPAVTPTDQGPKDSDPSISEPFPNYWNSAIKVTFNDWYPDCPNTLRIEDIIGPKDRIKMALVSSYVLELPWIHKLFNPRTRIMVIRHHTDCGSFKVNERANMFLCHPPMLKTANGNAKAGCMHIKFFIIFYDNFCRVAIPTANAVSFDYEFVENAIWIQDFRRFSGNTIGYNSRRSDDVPPFRKTLDDLLDRMGVPLPFRKPLKDHDFGSAAANLVVSIQGTHPANSPMGQAHLAEQLKTLGLQSGPGTGRTATLECQGSSIGSYDLKWLNNFYRCASGSPPTASTEDPDLQTKTPPLTVLYPTLHTVRNSHSGKAGAGTLFCNKATWEKANFPTHIFADTMSKRTGVLMHVKMILGLFNSDSSAKSTSSTLDTASVEKSGARDGRINKDHAGFLYIGSHNFTPAAWGKFNLKSGSDDSTSLEISNWELGVVLPVKSHAQAEEYVTWQRPTKPYGHRGKDTSIPWMQFSHGR</sequence>
<dbReference type="GO" id="GO:0003697">
    <property type="term" value="F:single-stranded DNA binding"/>
    <property type="evidence" value="ECO:0000318"/>
    <property type="project" value="GO_Central"/>
</dbReference>
<reference evidence="13" key="2">
    <citation type="journal article" date="2011" name="Proc. Natl. Acad. Sci. U.S.A.">
        <title>Obligate biotrophy features unraveled by the genomic analysis of rust fungi.</title>
        <authorList>
            <person name="Duplessis S."/>
            <person name="Cuomo C.A."/>
            <person name="Lin Y.-C."/>
            <person name="Aerts A."/>
            <person name="Tisserant E."/>
            <person name="Veneault-Fourrey C."/>
            <person name="Joly D.L."/>
            <person name="Hacquard S."/>
            <person name="Amselem J."/>
            <person name="Cantarel B.L."/>
            <person name="Chiu R."/>
            <person name="Coutinho P.M."/>
            <person name="Feau N."/>
            <person name="Field M."/>
            <person name="Frey P."/>
            <person name="Gelhaye E."/>
            <person name="Goldberg J."/>
            <person name="Grabherr M.G."/>
            <person name="Kodira C.D."/>
            <person name="Kohler A."/>
            <person name="Kuees U."/>
            <person name="Lindquist E.A."/>
            <person name="Lucas S.M."/>
            <person name="Mago R."/>
            <person name="Mauceli E."/>
            <person name="Morin E."/>
            <person name="Murat C."/>
            <person name="Pangilinan J.L."/>
            <person name="Park R."/>
            <person name="Pearson M."/>
            <person name="Quesneville H."/>
            <person name="Rouhier N."/>
            <person name="Sakthikumar S."/>
            <person name="Salamov A.A."/>
            <person name="Schmutz J."/>
            <person name="Selles B."/>
            <person name="Shapiro H."/>
            <person name="Tanguay P."/>
            <person name="Tuskan G.A."/>
            <person name="Henrissat B."/>
            <person name="Van de Peer Y."/>
            <person name="Rouze P."/>
            <person name="Ellis J.G."/>
            <person name="Dodds P.N."/>
            <person name="Schein J.E."/>
            <person name="Zhong S."/>
            <person name="Hamelin R.C."/>
            <person name="Grigoriev I.V."/>
            <person name="Szabo L.J."/>
            <person name="Martin F."/>
        </authorList>
    </citation>
    <scope>NUCLEOTIDE SEQUENCE [LARGE SCALE GENOMIC DNA]</scope>
    <source>
        <strain evidence="13">CRL 75-36-700-3 / race SCCL</strain>
    </source>
</reference>
<evidence type="ECO:0000256" key="3">
    <source>
        <dbReference type="ARBA" id="ARBA00022722"/>
    </source>
</evidence>
<dbReference type="EMBL" id="DS178313">
    <property type="protein sequence ID" value="EFP88410.2"/>
    <property type="molecule type" value="Genomic_DNA"/>
</dbReference>
<keyword evidence="5" id="KW-0378">Hydrolase</keyword>
<evidence type="ECO:0000256" key="8">
    <source>
        <dbReference type="ARBA" id="ARBA00023242"/>
    </source>
</evidence>
<name>E3KVS0_PUCGT</name>
<evidence type="ECO:0000256" key="11">
    <source>
        <dbReference type="SAM" id="MobiDB-lite"/>
    </source>
</evidence>
<dbReference type="GO" id="GO:0004527">
    <property type="term" value="F:exonuclease activity"/>
    <property type="evidence" value="ECO:0007669"/>
    <property type="project" value="UniProtKB-KW"/>
</dbReference>
<evidence type="ECO:0000256" key="7">
    <source>
        <dbReference type="ARBA" id="ARBA00023204"/>
    </source>
</evidence>
<gene>
    <name evidence="12" type="ORF">PGTG_14494</name>
</gene>
<keyword evidence="7" id="KW-0234">DNA repair</keyword>
<evidence type="ECO:0000256" key="4">
    <source>
        <dbReference type="ARBA" id="ARBA00022763"/>
    </source>
</evidence>
<evidence type="ECO:0000256" key="9">
    <source>
        <dbReference type="PIRSR" id="PIRSR610347-1"/>
    </source>
</evidence>
<accession>E3KVS0</accession>
<keyword evidence="8" id="KW-0539">Nucleus</keyword>
<dbReference type="InterPro" id="IPR010347">
    <property type="entry name" value="Tdp1"/>
</dbReference>
<dbReference type="RefSeq" id="XP_003332829.2">
    <property type="nucleotide sequence ID" value="XM_003332781.2"/>
</dbReference>
<reference key="1">
    <citation type="submission" date="2007-01" db="EMBL/GenBank/DDBJ databases">
        <title>The Genome Sequence of Puccinia graminis f. sp. tritici Strain CRL 75-36-700-3.</title>
        <authorList>
            <consortium name="The Broad Institute Genome Sequencing Platform"/>
            <person name="Birren B."/>
            <person name="Lander E."/>
            <person name="Galagan J."/>
            <person name="Nusbaum C."/>
            <person name="Devon K."/>
            <person name="Cuomo C."/>
            <person name="Jaffe D."/>
            <person name="Butler J."/>
            <person name="Alvarez P."/>
            <person name="Gnerre S."/>
            <person name="Grabherr M."/>
            <person name="Mauceli E."/>
            <person name="Brockman W."/>
            <person name="Young S."/>
            <person name="LaButti K."/>
            <person name="Sykes S."/>
            <person name="DeCaprio D."/>
            <person name="Crawford M."/>
            <person name="Koehrsen M."/>
            <person name="Engels R."/>
            <person name="Montgomery P."/>
            <person name="Pearson M."/>
            <person name="Howarth C."/>
            <person name="Larson L."/>
            <person name="White J."/>
            <person name="Zeng Q."/>
            <person name="Kodira C."/>
            <person name="Yandava C."/>
            <person name="Alvarado L."/>
            <person name="O'Leary S."/>
            <person name="Szabo L."/>
            <person name="Dean R."/>
            <person name="Schein J."/>
        </authorList>
    </citation>
    <scope>NUCLEOTIDE SEQUENCE</scope>
    <source>
        <strain>CRL 75-36-700-3</strain>
    </source>
</reference>
<evidence type="ECO:0000256" key="1">
    <source>
        <dbReference type="ARBA" id="ARBA00004123"/>
    </source>
</evidence>
<dbReference type="GO" id="GO:0005634">
    <property type="term" value="C:nucleus"/>
    <property type="evidence" value="ECO:0000318"/>
    <property type="project" value="GO_Central"/>
</dbReference>
<evidence type="ECO:0000256" key="2">
    <source>
        <dbReference type="ARBA" id="ARBA00010205"/>
    </source>
</evidence>
<proteinExistence type="inferred from homology"/>
<dbReference type="PANTHER" id="PTHR12415">
    <property type="entry name" value="TYROSYL-DNA PHOSPHODIESTERASE 1"/>
    <property type="match status" value="1"/>
</dbReference>
<feature type="compositionally biased region" description="Low complexity" evidence="11">
    <location>
        <begin position="101"/>
        <end position="118"/>
    </location>
</feature>
<feature type="active site" description="Proton donor/acceptor" evidence="9">
    <location>
        <position position="462"/>
    </location>
</feature>
<evidence type="ECO:0000313" key="12">
    <source>
        <dbReference type="EMBL" id="EFP88410.2"/>
    </source>
</evidence>
<evidence type="ECO:0000256" key="10">
    <source>
        <dbReference type="PIRSR" id="PIRSR610347-2"/>
    </source>
</evidence>
<dbReference type="Pfam" id="PF06087">
    <property type="entry name" value="Tyr-DNA_phospho"/>
    <property type="match status" value="1"/>
</dbReference>
<dbReference type="GeneID" id="10540712"/>
<evidence type="ECO:0008006" key="14">
    <source>
        <dbReference type="Google" id="ProtNLM"/>
    </source>
</evidence>
<dbReference type="KEGG" id="pgr:PGTG_14494"/>
<keyword evidence="3" id="KW-0540">Nuclease</keyword>
<dbReference type="AlphaFoldDB" id="E3KVS0"/>
<dbReference type="eggNOG" id="KOG2031">
    <property type="taxonomic scope" value="Eukaryota"/>
</dbReference>
<dbReference type="Proteomes" id="UP000008783">
    <property type="component" value="Unassembled WGS sequence"/>
</dbReference>
<evidence type="ECO:0000256" key="5">
    <source>
        <dbReference type="ARBA" id="ARBA00022801"/>
    </source>
</evidence>
<keyword evidence="6" id="KW-0269">Exonuclease</keyword>
<dbReference type="SUPFAM" id="SSF56024">
    <property type="entry name" value="Phospholipase D/nuclease"/>
    <property type="match status" value="2"/>
</dbReference>
<feature type="binding site" evidence="10">
    <location>
        <position position="464"/>
    </location>
    <ligand>
        <name>substrate</name>
    </ligand>
</feature>
<dbReference type="STRING" id="418459.E3KVS0"/>
<dbReference type="GO" id="GO:0017005">
    <property type="term" value="F:3'-tyrosyl-DNA phosphodiesterase activity"/>
    <property type="evidence" value="ECO:0000318"/>
    <property type="project" value="GO_Central"/>
</dbReference>
<dbReference type="HOGENOM" id="CLU_007773_3_0_1"/>
<feature type="compositionally biased region" description="Low complexity" evidence="11">
    <location>
        <begin position="473"/>
        <end position="486"/>
    </location>
</feature>
<dbReference type="VEuPathDB" id="FungiDB:PGTG_14494"/>
<comment type="subcellular location">
    <subcellularLocation>
        <location evidence="1">Nucleus</location>
    </subcellularLocation>
</comment>
<dbReference type="PANTHER" id="PTHR12415:SF0">
    <property type="entry name" value="TYROSYL-DNA PHOSPHODIESTERASE 1"/>
    <property type="match status" value="1"/>
</dbReference>
<feature type="active site" description="Nucleophile" evidence="9">
    <location>
        <position position="234"/>
    </location>
</feature>
<feature type="region of interest" description="Disordered" evidence="11">
    <location>
        <begin position="98"/>
        <end position="131"/>
    </location>
</feature>
<comment type="similarity">
    <text evidence="2">Belongs to the tyrosyl-DNA phosphodiesterase family.</text>
</comment>
<keyword evidence="13" id="KW-1185">Reference proteome</keyword>
<feature type="region of interest" description="Disordered" evidence="11">
    <location>
        <begin position="473"/>
        <end position="495"/>
    </location>
</feature>
<evidence type="ECO:0000256" key="6">
    <source>
        <dbReference type="ARBA" id="ARBA00022839"/>
    </source>
</evidence>
<organism evidence="12 13">
    <name type="scientific">Puccinia graminis f. sp. tritici (strain CRL 75-36-700-3 / race SCCL)</name>
    <name type="common">Black stem rust fungus</name>
    <dbReference type="NCBI Taxonomy" id="418459"/>
    <lineage>
        <taxon>Eukaryota</taxon>
        <taxon>Fungi</taxon>
        <taxon>Dikarya</taxon>
        <taxon>Basidiomycota</taxon>
        <taxon>Pucciniomycotina</taxon>
        <taxon>Pucciniomycetes</taxon>
        <taxon>Pucciniales</taxon>
        <taxon>Pucciniaceae</taxon>
        <taxon>Puccinia</taxon>
    </lineage>
</organism>
<evidence type="ECO:0000313" key="13">
    <source>
        <dbReference type="Proteomes" id="UP000008783"/>
    </source>
</evidence>